<gene>
    <name evidence="1" type="ORF">FIBRA_05191</name>
</gene>
<name>J4IAK5_9APHY</name>
<proteinExistence type="predicted"/>
<dbReference type="Proteomes" id="UP000006352">
    <property type="component" value="Unassembled WGS sequence"/>
</dbReference>
<accession>J4IAK5</accession>
<dbReference type="EMBL" id="HE797101">
    <property type="protein sequence ID" value="CCM03071.1"/>
    <property type="molecule type" value="Genomic_DNA"/>
</dbReference>
<protein>
    <submittedName>
        <fullName evidence="1">Uncharacterized protein</fullName>
    </submittedName>
</protein>
<dbReference type="InParanoid" id="J4IAK5"/>
<dbReference type="AlphaFoldDB" id="J4IAK5"/>
<reference evidence="1 2" key="1">
    <citation type="journal article" date="2012" name="Appl. Environ. Microbiol.">
        <title>Short-read sequencing for genomic analysis of the brown rot fungus Fibroporia radiculosa.</title>
        <authorList>
            <person name="Tang J.D."/>
            <person name="Perkins A.D."/>
            <person name="Sonstegard T.S."/>
            <person name="Schroeder S.G."/>
            <person name="Burgess S.C."/>
            <person name="Diehl S.V."/>
        </authorList>
    </citation>
    <scope>NUCLEOTIDE SEQUENCE [LARGE SCALE GENOMIC DNA]</scope>
    <source>
        <strain evidence="1 2">TFFH 294</strain>
    </source>
</reference>
<dbReference type="GeneID" id="24097982"/>
<keyword evidence="2" id="KW-1185">Reference proteome</keyword>
<dbReference type="RefSeq" id="XP_012182354.1">
    <property type="nucleotide sequence ID" value="XM_012326964.1"/>
</dbReference>
<organism evidence="1 2">
    <name type="scientific">Fibroporia radiculosa</name>
    <dbReference type="NCBI Taxonomy" id="599839"/>
    <lineage>
        <taxon>Eukaryota</taxon>
        <taxon>Fungi</taxon>
        <taxon>Dikarya</taxon>
        <taxon>Basidiomycota</taxon>
        <taxon>Agaricomycotina</taxon>
        <taxon>Agaricomycetes</taxon>
        <taxon>Polyporales</taxon>
        <taxon>Fibroporiaceae</taxon>
        <taxon>Fibroporia</taxon>
    </lineage>
</organism>
<evidence type="ECO:0000313" key="2">
    <source>
        <dbReference type="Proteomes" id="UP000006352"/>
    </source>
</evidence>
<dbReference type="HOGENOM" id="CLU_2197015_0_0_1"/>
<evidence type="ECO:0000313" key="1">
    <source>
        <dbReference type="EMBL" id="CCM03071.1"/>
    </source>
</evidence>
<sequence length="108" mass="12396">MLFSADDREEAKDVFSVPSGTIPHLRRPFFIKKRLRVLVSPFFEGILTDEQRFRHAPLVRRVAFASTTLPLARANPTPQTMMMIWEQVDSHCRAAALTYGPSFTHRPL</sequence>